<keyword evidence="3" id="KW-0808">Transferase</keyword>
<reference evidence="6" key="1">
    <citation type="submission" date="2018-05" db="EMBL/GenBank/DDBJ databases">
        <title>Complete genome sequence of Actinobacillus porcitonsillarum reference strain 9953L55 (CCUG 46996).</title>
        <authorList>
            <person name="Dona V."/>
            <person name="Perreten V."/>
        </authorList>
    </citation>
    <scope>NUCLEOTIDE SEQUENCE [LARGE SCALE GENOMIC DNA]</scope>
    <source>
        <strain evidence="6">9953L55</strain>
    </source>
</reference>
<dbReference type="PANTHER" id="PTHR43685">
    <property type="entry name" value="GLYCOSYLTRANSFERASE"/>
    <property type="match status" value="1"/>
</dbReference>
<evidence type="ECO:0000313" key="6">
    <source>
        <dbReference type="Proteomes" id="UP000244920"/>
    </source>
</evidence>
<protein>
    <submittedName>
        <fullName evidence="5">Amylovoran biosynthesis protein AmsE</fullName>
    </submittedName>
</protein>
<proteinExistence type="inferred from homology"/>
<feature type="domain" description="Glycosyltransferase 2-like" evidence="4">
    <location>
        <begin position="4"/>
        <end position="168"/>
    </location>
</feature>
<keyword evidence="2" id="KW-0328">Glycosyltransferase</keyword>
<dbReference type="AlphaFoldDB" id="A0A2U8FJ61"/>
<keyword evidence="6" id="KW-1185">Reference proteome</keyword>
<dbReference type="Proteomes" id="UP000244920">
    <property type="component" value="Chromosome"/>
</dbReference>
<evidence type="ECO:0000256" key="1">
    <source>
        <dbReference type="ARBA" id="ARBA00006739"/>
    </source>
</evidence>
<evidence type="ECO:0000313" key="5">
    <source>
        <dbReference type="EMBL" id="AWI51041.1"/>
    </source>
</evidence>
<sequence length="266" mass="30608">MKFSVLMSLYTKENPQFLRECFDSLKTQTVQADEVVVLFDGPVTPELDAVVQEYETQLPIKAVRFPQNRGLGKTLNDGLNYCSHEWVFRMDTDDICVPERFEKQVAFIEQNPETIIFGGQIAEFGEHIQDIVAYRNVPTDSKEIIKFTRLRCPFNHMTVAYQKSKVLECGGYQGLQEDYTLWIKMVATGLKVANLPDILVYARVGNGMVGRRRGMGQFKYEWELYKLKNQLHIHDPLSGFAIFLMRAIPRILPLGMLKAVYGLLRK</sequence>
<accession>A0A2U8FJ61</accession>
<dbReference type="SUPFAM" id="SSF53448">
    <property type="entry name" value="Nucleotide-diphospho-sugar transferases"/>
    <property type="match status" value="1"/>
</dbReference>
<dbReference type="PANTHER" id="PTHR43685:SF5">
    <property type="entry name" value="GLYCOSYLTRANSFERASE EPSE-RELATED"/>
    <property type="match status" value="1"/>
</dbReference>
<comment type="similarity">
    <text evidence="1">Belongs to the glycosyltransferase 2 family.</text>
</comment>
<dbReference type="CDD" id="cd04195">
    <property type="entry name" value="GT2_AmsE_like"/>
    <property type="match status" value="1"/>
</dbReference>
<dbReference type="Gene3D" id="3.90.550.10">
    <property type="entry name" value="Spore Coat Polysaccharide Biosynthesis Protein SpsA, Chain A"/>
    <property type="match status" value="1"/>
</dbReference>
<organism evidence="5 6">
    <name type="scientific">Actinobacillus porcitonsillarum</name>
    <dbReference type="NCBI Taxonomy" id="189834"/>
    <lineage>
        <taxon>Bacteria</taxon>
        <taxon>Pseudomonadati</taxon>
        <taxon>Pseudomonadota</taxon>
        <taxon>Gammaproteobacteria</taxon>
        <taxon>Pasteurellales</taxon>
        <taxon>Pasteurellaceae</taxon>
        <taxon>Actinobacillus</taxon>
    </lineage>
</organism>
<dbReference type="EMBL" id="CP029206">
    <property type="protein sequence ID" value="AWI51041.1"/>
    <property type="molecule type" value="Genomic_DNA"/>
</dbReference>
<dbReference type="Pfam" id="PF00535">
    <property type="entry name" value="Glycos_transf_2"/>
    <property type="match status" value="1"/>
</dbReference>
<dbReference type="InterPro" id="IPR050834">
    <property type="entry name" value="Glycosyltransf_2"/>
</dbReference>
<evidence type="ECO:0000259" key="4">
    <source>
        <dbReference type="Pfam" id="PF00535"/>
    </source>
</evidence>
<dbReference type="GO" id="GO:0016757">
    <property type="term" value="F:glycosyltransferase activity"/>
    <property type="evidence" value="ECO:0007669"/>
    <property type="project" value="UniProtKB-KW"/>
</dbReference>
<gene>
    <name evidence="5" type="ORF">DDU33_05915</name>
</gene>
<dbReference type="KEGG" id="apor:DDU33_05915"/>
<dbReference type="RefSeq" id="WP_108923722.1">
    <property type="nucleotide sequence ID" value="NZ_CP029206.1"/>
</dbReference>
<dbReference type="InterPro" id="IPR029044">
    <property type="entry name" value="Nucleotide-diphossugar_trans"/>
</dbReference>
<dbReference type="InterPro" id="IPR001173">
    <property type="entry name" value="Glyco_trans_2-like"/>
</dbReference>
<evidence type="ECO:0000256" key="2">
    <source>
        <dbReference type="ARBA" id="ARBA00022676"/>
    </source>
</evidence>
<evidence type="ECO:0000256" key="3">
    <source>
        <dbReference type="ARBA" id="ARBA00022679"/>
    </source>
</evidence>
<name>A0A2U8FJ61_9PAST</name>